<accession>A0AAF0BCE8</accession>
<dbReference type="Pfam" id="PF09902">
    <property type="entry name" value="DUF2129"/>
    <property type="match status" value="1"/>
</dbReference>
<dbReference type="InterPro" id="IPR016979">
    <property type="entry name" value="DUF2129"/>
</dbReference>
<dbReference type="GeneID" id="72386012"/>
<dbReference type="EMBL" id="CP116507">
    <property type="protein sequence ID" value="WCG22578.1"/>
    <property type="molecule type" value="Genomic_DNA"/>
</dbReference>
<dbReference type="Proteomes" id="UP001179600">
    <property type="component" value="Chromosome"/>
</dbReference>
<sequence>MDKEITRSSLFEEVPRRGVIVWVYTLRPIRQLKKFGVIQHVSRKQKYVYLYMNEWDIEKNIERLEKLHFIRSVEQSYRPDIPVTFQSVSEMFAQ</sequence>
<gene>
    <name evidence="2" type="ORF">PML95_09340</name>
</gene>
<evidence type="ECO:0000313" key="3">
    <source>
        <dbReference type="Proteomes" id="UP001179600"/>
    </source>
</evidence>
<proteinExistence type="predicted"/>
<protein>
    <submittedName>
        <fullName evidence="2">YlbG family protein</fullName>
    </submittedName>
</protein>
<reference evidence="2" key="1">
    <citation type="submission" date="2023-01" db="EMBL/GenBank/DDBJ databases">
        <title>Oxazolidinone resistance genes in florfenicol resistant enterococci from beef cattle and veal calves at slaughter.</title>
        <authorList>
            <person name="Biggel M."/>
        </authorList>
    </citation>
    <scope>NUCLEOTIDE SEQUENCE</scope>
    <source>
        <strain evidence="2">K204-1</strain>
    </source>
</reference>
<name>A0AAF0BCE8_9ENTE</name>
<dbReference type="RefSeq" id="WP_023606469.1">
    <property type="nucleotide sequence ID" value="NZ_CP081833.1"/>
</dbReference>
<evidence type="ECO:0000256" key="1">
    <source>
        <dbReference type="ARBA" id="ARBA00022490"/>
    </source>
</evidence>
<dbReference type="PIRSF" id="PIRSF031653">
    <property type="entry name" value="UCP031653"/>
    <property type="match status" value="1"/>
</dbReference>
<evidence type="ECO:0000313" key="2">
    <source>
        <dbReference type="EMBL" id="WCG22578.1"/>
    </source>
</evidence>
<organism evidence="2 3">
    <name type="scientific">Vagococcus lutrae</name>
    <dbReference type="NCBI Taxonomy" id="81947"/>
    <lineage>
        <taxon>Bacteria</taxon>
        <taxon>Bacillati</taxon>
        <taxon>Bacillota</taxon>
        <taxon>Bacilli</taxon>
        <taxon>Lactobacillales</taxon>
        <taxon>Enterococcaceae</taxon>
        <taxon>Vagococcus</taxon>
    </lineage>
</organism>
<keyword evidence="1" id="KW-0963">Cytoplasm</keyword>
<dbReference type="AlphaFoldDB" id="A0AAF0BCE8"/>